<evidence type="ECO:0000313" key="2">
    <source>
        <dbReference type="Proteomes" id="UP001139293"/>
    </source>
</evidence>
<keyword evidence="2" id="KW-1185">Reference proteome</keyword>
<name>A0A9X1Z925_9GAMM</name>
<reference evidence="1" key="1">
    <citation type="submission" date="2022-01" db="EMBL/GenBank/DDBJ databases">
        <title>Whole genome-based taxonomy of the Shewanellaceae.</title>
        <authorList>
            <person name="Martin-Rodriguez A.J."/>
        </authorList>
    </citation>
    <scope>NUCLEOTIDE SEQUENCE</scope>
    <source>
        <strain evidence="1">KCTC 23973</strain>
    </source>
</reference>
<dbReference type="RefSeq" id="WP_248948013.1">
    <property type="nucleotide sequence ID" value="NZ_JAKILB010000001.1"/>
</dbReference>
<organism evidence="1 2">
    <name type="scientific">Shewanella pneumatophori</name>
    <dbReference type="NCBI Taxonomy" id="314092"/>
    <lineage>
        <taxon>Bacteria</taxon>
        <taxon>Pseudomonadati</taxon>
        <taxon>Pseudomonadota</taxon>
        <taxon>Gammaproteobacteria</taxon>
        <taxon>Alteromonadales</taxon>
        <taxon>Shewanellaceae</taxon>
        <taxon>Shewanella</taxon>
    </lineage>
</organism>
<protein>
    <submittedName>
        <fullName evidence="1">Fis family transcriptional regulator</fullName>
    </submittedName>
</protein>
<comment type="caution">
    <text evidence="1">The sequence shown here is derived from an EMBL/GenBank/DDBJ whole genome shotgun (WGS) entry which is preliminary data.</text>
</comment>
<accession>A0A9X1Z925</accession>
<gene>
    <name evidence="1" type="ORF">L2740_00625</name>
</gene>
<sequence length="102" mass="11524">MTKTEKKIDKLISGALTLVCESAKEDVNGFLWLTHQVNFSKVSDSLVIRFMFESQTALSEAIEIGQTQQLALLSERILNQHDIKLTQALKQCRFEVVKAISK</sequence>
<dbReference type="AlphaFoldDB" id="A0A9X1Z925"/>
<dbReference type="Proteomes" id="UP001139293">
    <property type="component" value="Unassembled WGS sequence"/>
</dbReference>
<dbReference type="EMBL" id="JAKILB010000001">
    <property type="protein sequence ID" value="MCL1137081.1"/>
    <property type="molecule type" value="Genomic_DNA"/>
</dbReference>
<evidence type="ECO:0000313" key="1">
    <source>
        <dbReference type="EMBL" id="MCL1137081.1"/>
    </source>
</evidence>
<proteinExistence type="predicted"/>